<proteinExistence type="predicted"/>
<dbReference type="AlphaFoldDB" id="A0A183TK24"/>
<feature type="compositionally biased region" description="Polar residues" evidence="1">
    <location>
        <begin position="92"/>
        <end position="105"/>
    </location>
</feature>
<accession>A0A183TK24</accession>
<dbReference type="WBParaSite" id="SSLN_0001746401-mRNA-1">
    <property type="protein sequence ID" value="SSLN_0001746401-mRNA-1"/>
    <property type="gene ID" value="SSLN_0001746401"/>
</dbReference>
<protein>
    <submittedName>
        <fullName evidence="2">NADH dehydrogenase [ubiquinone] 1 alpha subcomplex subunit 12</fullName>
    </submittedName>
</protein>
<organism evidence="2">
    <name type="scientific">Schistocephalus solidus</name>
    <name type="common">Tapeworm</name>
    <dbReference type="NCBI Taxonomy" id="70667"/>
    <lineage>
        <taxon>Eukaryota</taxon>
        <taxon>Metazoa</taxon>
        <taxon>Spiralia</taxon>
        <taxon>Lophotrochozoa</taxon>
        <taxon>Platyhelminthes</taxon>
        <taxon>Cestoda</taxon>
        <taxon>Eucestoda</taxon>
        <taxon>Diphyllobothriidea</taxon>
        <taxon>Diphyllobothriidae</taxon>
        <taxon>Schistocephalus</taxon>
    </lineage>
</organism>
<feature type="region of interest" description="Disordered" evidence="1">
    <location>
        <begin position="70"/>
        <end position="105"/>
    </location>
</feature>
<sequence>LLQTYGIPGVMPESRRPEVGEGAGVWRGRSRFCAYHHTVLRPLSEPVSCLMWEWAHWLTDQRTRLRAPQHDMDPITHTPGFTYSGDMEEPSPSDSQSTGQPLGTHSTYTGPMAWSVVSVRLAAFHATVSRKPGFDQILYDDCEGVVYELV</sequence>
<reference evidence="2" key="1">
    <citation type="submission" date="2016-06" db="UniProtKB">
        <authorList>
            <consortium name="WormBaseParasite"/>
        </authorList>
    </citation>
    <scope>IDENTIFICATION</scope>
</reference>
<feature type="region of interest" description="Disordered" evidence="1">
    <location>
        <begin position="1"/>
        <end position="21"/>
    </location>
</feature>
<evidence type="ECO:0000313" key="2">
    <source>
        <dbReference type="WBParaSite" id="SSLN_0001746401-mRNA-1"/>
    </source>
</evidence>
<name>A0A183TK24_SCHSO</name>
<evidence type="ECO:0000256" key="1">
    <source>
        <dbReference type="SAM" id="MobiDB-lite"/>
    </source>
</evidence>